<organism evidence="6 7">
    <name type="scientific">Caligus rogercresseyi</name>
    <name type="common">Sea louse</name>
    <dbReference type="NCBI Taxonomy" id="217165"/>
    <lineage>
        <taxon>Eukaryota</taxon>
        <taxon>Metazoa</taxon>
        <taxon>Ecdysozoa</taxon>
        <taxon>Arthropoda</taxon>
        <taxon>Crustacea</taxon>
        <taxon>Multicrustacea</taxon>
        <taxon>Hexanauplia</taxon>
        <taxon>Copepoda</taxon>
        <taxon>Siphonostomatoida</taxon>
        <taxon>Caligidae</taxon>
        <taxon>Caligus</taxon>
    </lineage>
</organism>
<dbReference type="PROSITE" id="PS51319">
    <property type="entry name" value="TFIIS_N"/>
    <property type="match status" value="1"/>
</dbReference>
<evidence type="ECO:0000313" key="6">
    <source>
        <dbReference type="EMBL" id="QQP37466.1"/>
    </source>
</evidence>
<dbReference type="InterPro" id="IPR035441">
    <property type="entry name" value="TFIIS/LEDGF_dom_sf"/>
</dbReference>
<feature type="non-terminal residue" evidence="6">
    <location>
        <position position="92"/>
    </location>
</feature>
<keyword evidence="6" id="KW-0251">Elongation factor</keyword>
<keyword evidence="7" id="KW-1185">Reference proteome</keyword>
<dbReference type="GO" id="GO:0003746">
    <property type="term" value="F:translation elongation factor activity"/>
    <property type="evidence" value="ECO:0007669"/>
    <property type="project" value="UniProtKB-KW"/>
</dbReference>
<dbReference type="Pfam" id="PF08711">
    <property type="entry name" value="Med26"/>
    <property type="match status" value="1"/>
</dbReference>
<accession>A0A7T8JX61</accession>
<evidence type="ECO:0000256" key="4">
    <source>
        <dbReference type="SAM" id="MobiDB-lite"/>
    </source>
</evidence>
<keyword evidence="2 3" id="KW-0539">Nucleus</keyword>
<keyword evidence="6" id="KW-0648">Protein biosynthesis</keyword>
<feature type="domain" description="TFIIS N-terminal" evidence="5">
    <location>
        <begin position="1"/>
        <end position="66"/>
    </location>
</feature>
<name>A0A7T8JX61_CALRO</name>
<evidence type="ECO:0000256" key="2">
    <source>
        <dbReference type="ARBA" id="ARBA00023242"/>
    </source>
</evidence>
<dbReference type="AlphaFoldDB" id="A0A7T8JX61"/>
<sequence length="92" mass="10276">MERHPSDSSVLLHCLSKLDRVEVNIALLQETGIGRIVNSLKKSEQEEVAEKARLLVSKWKDVVAKEDDGEETPGATGNPSKHFRPGRSQRKN</sequence>
<proteinExistence type="predicted"/>
<dbReference type="EMBL" id="CP045901">
    <property type="protein sequence ID" value="QQP37466.1"/>
    <property type="molecule type" value="Genomic_DNA"/>
</dbReference>
<dbReference type="GO" id="GO:0005634">
    <property type="term" value="C:nucleus"/>
    <property type="evidence" value="ECO:0007669"/>
    <property type="project" value="UniProtKB-SubCell"/>
</dbReference>
<dbReference type="InterPro" id="IPR017923">
    <property type="entry name" value="TFIIS_N"/>
</dbReference>
<comment type="subcellular location">
    <subcellularLocation>
        <location evidence="1 3">Nucleus</location>
    </subcellularLocation>
</comment>
<dbReference type="SMART" id="SM00509">
    <property type="entry name" value="TFS2N"/>
    <property type="match status" value="1"/>
</dbReference>
<dbReference type="InterPro" id="IPR003617">
    <property type="entry name" value="TFIIS/CRSP70_N_sub"/>
</dbReference>
<dbReference type="PANTHER" id="PTHR15141">
    <property type="entry name" value="TRANSCRIPTION ELONGATION FACTOR B POLYPEPTIDE 3"/>
    <property type="match status" value="1"/>
</dbReference>
<dbReference type="OrthoDB" id="21513at2759"/>
<evidence type="ECO:0000256" key="3">
    <source>
        <dbReference type="PROSITE-ProRule" id="PRU00649"/>
    </source>
</evidence>
<dbReference type="SUPFAM" id="SSF47676">
    <property type="entry name" value="Conserved domain common to transcription factors TFIIS, elongin A, CRSP70"/>
    <property type="match status" value="1"/>
</dbReference>
<dbReference type="Gene3D" id="1.20.930.10">
    <property type="entry name" value="Conserved domain common to transcription factors TFIIS, elongin A, CRSP70"/>
    <property type="match status" value="1"/>
</dbReference>
<evidence type="ECO:0000313" key="7">
    <source>
        <dbReference type="Proteomes" id="UP000595437"/>
    </source>
</evidence>
<evidence type="ECO:0000259" key="5">
    <source>
        <dbReference type="PROSITE" id="PS51319"/>
    </source>
</evidence>
<dbReference type="InterPro" id="IPR051870">
    <property type="entry name" value="Elongin-A_domain"/>
</dbReference>
<reference evidence="7" key="1">
    <citation type="submission" date="2021-01" db="EMBL/GenBank/DDBJ databases">
        <title>Caligus Genome Assembly.</title>
        <authorList>
            <person name="Gallardo-Escarate C."/>
        </authorList>
    </citation>
    <scope>NUCLEOTIDE SEQUENCE [LARGE SCALE GENOMIC DNA]</scope>
</reference>
<gene>
    <name evidence="6" type="ORF">FKW44_017739</name>
</gene>
<evidence type="ECO:0000256" key="1">
    <source>
        <dbReference type="ARBA" id="ARBA00004123"/>
    </source>
</evidence>
<protein>
    <submittedName>
        <fullName evidence="6">Transcription elongation factor B polypeptide 3like</fullName>
    </submittedName>
</protein>
<dbReference type="Proteomes" id="UP000595437">
    <property type="component" value="Chromosome 12"/>
</dbReference>
<dbReference type="PANTHER" id="PTHR15141:SF76">
    <property type="entry name" value="TRANSCRIPTION ELONGATION FACTOR B POLYPEPTIDE 3"/>
    <property type="match status" value="1"/>
</dbReference>
<feature type="compositionally biased region" description="Basic residues" evidence="4">
    <location>
        <begin position="81"/>
        <end position="92"/>
    </location>
</feature>
<feature type="region of interest" description="Disordered" evidence="4">
    <location>
        <begin position="63"/>
        <end position="92"/>
    </location>
</feature>